<dbReference type="CDD" id="cd14066">
    <property type="entry name" value="STKc_IRAK"/>
    <property type="match status" value="1"/>
</dbReference>
<dbReference type="GO" id="GO:0005886">
    <property type="term" value="C:plasma membrane"/>
    <property type="evidence" value="ECO:0007669"/>
    <property type="project" value="UniProtKB-SubCell"/>
</dbReference>
<comment type="caution">
    <text evidence="22">The sequence shown here is derived from an EMBL/GenBank/DDBJ whole genome shotgun (WGS) entry which is preliminary data.</text>
</comment>
<proteinExistence type="predicted"/>
<comment type="subcellular location">
    <subcellularLocation>
        <location evidence="1">Cell membrane</location>
        <topology evidence="1">Single-pass type I membrane protein</topology>
    </subcellularLocation>
</comment>
<keyword evidence="7" id="KW-0732">Signal</keyword>
<evidence type="ECO:0000256" key="13">
    <source>
        <dbReference type="ARBA" id="ARBA00023136"/>
    </source>
</evidence>
<accession>A0AA38ZNJ8</accession>
<keyword evidence="4" id="KW-0723">Serine/threonine-protein kinase</keyword>
<dbReference type="SMART" id="SM00220">
    <property type="entry name" value="S_TKc"/>
    <property type="match status" value="1"/>
</dbReference>
<dbReference type="InterPro" id="IPR011009">
    <property type="entry name" value="Kinase-like_dom_sf"/>
</dbReference>
<evidence type="ECO:0000256" key="5">
    <source>
        <dbReference type="ARBA" id="ARBA00022679"/>
    </source>
</evidence>
<evidence type="ECO:0000313" key="23">
    <source>
        <dbReference type="Proteomes" id="UP001168098"/>
    </source>
</evidence>
<keyword evidence="9" id="KW-0547">Nucleotide-binding</keyword>
<dbReference type="GO" id="GO:0030246">
    <property type="term" value="F:carbohydrate binding"/>
    <property type="evidence" value="ECO:0007669"/>
    <property type="project" value="UniProtKB-KW"/>
</dbReference>
<evidence type="ECO:0000256" key="1">
    <source>
        <dbReference type="ARBA" id="ARBA00004251"/>
    </source>
</evidence>
<dbReference type="Gene3D" id="1.10.510.10">
    <property type="entry name" value="Transferase(Phosphotransferase) domain 1"/>
    <property type="match status" value="1"/>
</dbReference>
<keyword evidence="14" id="KW-1015">Disulfide bond</keyword>
<dbReference type="PROSITE" id="PS50948">
    <property type="entry name" value="PAN"/>
    <property type="match status" value="1"/>
</dbReference>
<keyword evidence="11" id="KW-0067">ATP-binding</keyword>
<evidence type="ECO:0000256" key="11">
    <source>
        <dbReference type="ARBA" id="ARBA00022840"/>
    </source>
</evidence>
<keyword evidence="23" id="KW-1185">Reference proteome</keyword>
<reference evidence="22 23" key="1">
    <citation type="journal article" date="2023" name="BMC Biotechnol.">
        <title>Vitis rotundifolia cv Carlos genome sequencing.</title>
        <authorList>
            <person name="Huff M."/>
            <person name="Hulse-Kemp A."/>
            <person name="Scheffler B."/>
            <person name="Youngblood R."/>
            <person name="Simpson S."/>
            <person name="Babiker E."/>
            <person name="Staton M."/>
        </authorList>
    </citation>
    <scope>NUCLEOTIDE SEQUENCE [LARGE SCALE GENOMIC DNA]</scope>
    <source>
        <tissue evidence="22">Leaf</tissue>
    </source>
</reference>
<evidence type="ECO:0000256" key="4">
    <source>
        <dbReference type="ARBA" id="ARBA00022527"/>
    </source>
</evidence>
<keyword evidence="13 19" id="KW-0472">Membrane</keyword>
<dbReference type="PROSITE" id="PS00108">
    <property type="entry name" value="PROTEIN_KINASE_ST"/>
    <property type="match status" value="1"/>
</dbReference>
<keyword evidence="5" id="KW-0808">Transferase</keyword>
<evidence type="ECO:0000256" key="7">
    <source>
        <dbReference type="ARBA" id="ARBA00022729"/>
    </source>
</evidence>
<dbReference type="EMBL" id="JARBHA010000009">
    <property type="protein sequence ID" value="KAJ9692388.1"/>
    <property type="molecule type" value="Genomic_DNA"/>
</dbReference>
<name>A0AA38ZNJ8_VITRO</name>
<feature type="domain" description="Apple" evidence="21">
    <location>
        <begin position="7"/>
        <end position="105"/>
    </location>
</feature>
<evidence type="ECO:0000256" key="6">
    <source>
        <dbReference type="ARBA" id="ARBA00022692"/>
    </source>
</evidence>
<dbReference type="FunFam" id="1.10.510.10:FF:000060">
    <property type="entry name" value="G-type lectin S-receptor-like serine/threonine-protein kinase"/>
    <property type="match status" value="1"/>
</dbReference>
<dbReference type="PANTHER" id="PTHR27002:SF926">
    <property type="entry name" value="OS07G0535800 PROTEIN"/>
    <property type="match status" value="1"/>
</dbReference>
<dbReference type="InterPro" id="IPR003609">
    <property type="entry name" value="Pan_app"/>
</dbReference>
<dbReference type="InterPro" id="IPR008271">
    <property type="entry name" value="Ser/Thr_kinase_AS"/>
</dbReference>
<dbReference type="PANTHER" id="PTHR27002">
    <property type="entry name" value="RECEPTOR-LIKE SERINE/THREONINE-PROTEIN KINASE SD1-8"/>
    <property type="match status" value="1"/>
</dbReference>
<evidence type="ECO:0000256" key="14">
    <source>
        <dbReference type="ARBA" id="ARBA00023157"/>
    </source>
</evidence>
<feature type="transmembrane region" description="Helical" evidence="19">
    <location>
        <begin position="261"/>
        <end position="280"/>
    </location>
</feature>
<dbReference type="SUPFAM" id="SSF56112">
    <property type="entry name" value="Protein kinase-like (PK-like)"/>
    <property type="match status" value="1"/>
</dbReference>
<dbReference type="GO" id="GO:0004674">
    <property type="term" value="F:protein serine/threonine kinase activity"/>
    <property type="evidence" value="ECO:0007669"/>
    <property type="project" value="UniProtKB-KW"/>
</dbReference>
<evidence type="ECO:0000256" key="2">
    <source>
        <dbReference type="ARBA" id="ARBA00012513"/>
    </source>
</evidence>
<evidence type="ECO:0000256" key="9">
    <source>
        <dbReference type="ARBA" id="ARBA00022741"/>
    </source>
</evidence>
<evidence type="ECO:0000259" key="21">
    <source>
        <dbReference type="PROSITE" id="PS50948"/>
    </source>
</evidence>
<dbReference type="InterPro" id="IPR001245">
    <property type="entry name" value="Ser-Thr/Tyr_kinase_cat_dom"/>
</dbReference>
<dbReference type="EC" id="2.7.11.1" evidence="2"/>
<dbReference type="Pfam" id="PF07714">
    <property type="entry name" value="PK_Tyr_Ser-Thr"/>
    <property type="match status" value="1"/>
</dbReference>
<dbReference type="Proteomes" id="UP001168098">
    <property type="component" value="Unassembled WGS sequence"/>
</dbReference>
<evidence type="ECO:0000256" key="19">
    <source>
        <dbReference type="SAM" id="Phobius"/>
    </source>
</evidence>
<evidence type="ECO:0000256" key="3">
    <source>
        <dbReference type="ARBA" id="ARBA00022475"/>
    </source>
</evidence>
<dbReference type="Pfam" id="PF11883">
    <property type="entry name" value="DUF3403"/>
    <property type="match status" value="1"/>
</dbReference>
<evidence type="ECO:0000256" key="15">
    <source>
        <dbReference type="ARBA" id="ARBA00023170"/>
    </source>
</evidence>
<feature type="domain" description="Protein kinase" evidence="20">
    <location>
        <begin position="161"/>
        <end position="485"/>
    </location>
</feature>
<evidence type="ECO:0000256" key="17">
    <source>
        <dbReference type="ARBA" id="ARBA00047899"/>
    </source>
</evidence>
<comment type="catalytic activity">
    <reaction evidence="17">
        <text>L-threonyl-[protein] + ATP = O-phospho-L-threonyl-[protein] + ADP + H(+)</text>
        <dbReference type="Rhea" id="RHEA:46608"/>
        <dbReference type="Rhea" id="RHEA-COMP:11060"/>
        <dbReference type="Rhea" id="RHEA-COMP:11605"/>
        <dbReference type="ChEBI" id="CHEBI:15378"/>
        <dbReference type="ChEBI" id="CHEBI:30013"/>
        <dbReference type="ChEBI" id="CHEBI:30616"/>
        <dbReference type="ChEBI" id="CHEBI:61977"/>
        <dbReference type="ChEBI" id="CHEBI:456216"/>
        <dbReference type="EC" id="2.7.11.1"/>
    </reaction>
</comment>
<dbReference type="Gene3D" id="3.30.200.20">
    <property type="entry name" value="Phosphorylase Kinase, domain 1"/>
    <property type="match status" value="1"/>
</dbReference>
<comment type="catalytic activity">
    <reaction evidence="18">
        <text>L-seryl-[protein] + ATP = O-phospho-L-seryl-[protein] + ADP + H(+)</text>
        <dbReference type="Rhea" id="RHEA:17989"/>
        <dbReference type="Rhea" id="RHEA-COMP:9863"/>
        <dbReference type="Rhea" id="RHEA-COMP:11604"/>
        <dbReference type="ChEBI" id="CHEBI:15378"/>
        <dbReference type="ChEBI" id="CHEBI:29999"/>
        <dbReference type="ChEBI" id="CHEBI:30616"/>
        <dbReference type="ChEBI" id="CHEBI:83421"/>
        <dbReference type="ChEBI" id="CHEBI:456216"/>
        <dbReference type="EC" id="2.7.11.1"/>
    </reaction>
</comment>
<evidence type="ECO:0000259" key="20">
    <source>
        <dbReference type="PROSITE" id="PS50011"/>
    </source>
</evidence>
<dbReference type="InterPro" id="IPR000719">
    <property type="entry name" value="Prot_kinase_dom"/>
</dbReference>
<evidence type="ECO:0000256" key="18">
    <source>
        <dbReference type="ARBA" id="ARBA00048679"/>
    </source>
</evidence>
<keyword evidence="15" id="KW-0675">Receptor</keyword>
<dbReference type="Pfam" id="PF08276">
    <property type="entry name" value="PAN_2"/>
    <property type="match status" value="1"/>
</dbReference>
<dbReference type="FunFam" id="3.30.200.20:FF:000330">
    <property type="entry name" value="G-type lectin S-receptor-like serine/threonine-protein kinase At4g03230"/>
    <property type="match status" value="1"/>
</dbReference>
<dbReference type="GO" id="GO:0005524">
    <property type="term" value="F:ATP binding"/>
    <property type="evidence" value="ECO:0007669"/>
    <property type="project" value="UniProtKB-KW"/>
</dbReference>
<dbReference type="PROSITE" id="PS50011">
    <property type="entry name" value="PROTEIN_KINASE_DOM"/>
    <property type="match status" value="1"/>
</dbReference>
<evidence type="ECO:0000256" key="10">
    <source>
        <dbReference type="ARBA" id="ARBA00022777"/>
    </source>
</evidence>
<evidence type="ECO:0000256" key="16">
    <source>
        <dbReference type="ARBA" id="ARBA00023180"/>
    </source>
</evidence>
<dbReference type="InterPro" id="IPR021820">
    <property type="entry name" value="S-locus_recpt_kinase_C"/>
</dbReference>
<keyword evidence="12 19" id="KW-1133">Transmembrane helix</keyword>
<keyword evidence="8" id="KW-0430">Lectin</keyword>
<keyword evidence="16" id="KW-0325">Glycoprotein</keyword>
<evidence type="ECO:0000256" key="8">
    <source>
        <dbReference type="ARBA" id="ARBA00022734"/>
    </source>
</evidence>
<keyword evidence="10" id="KW-0418">Kinase</keyword>
<protein>
    <recommendedName>
        <fullName evidence="2">non-specific serine/threonine protein kinase</fullName>
        <ecNumber evidence="2">2.7.11.1</ecNumber>
    </recommendedName>
</protein>
<dbReference type="AlphaFoldDB" id="A0AA38ZNJ8"/>
<keyword evidence="6 19" id="KW-0812">Transmembrane</keyword>
<evidence type="ECO:0000313" key="22">
    <source>
        <dbReference type="EMBL" id="KAJ9692388.1"/>
    </source>
</evidence>
<keyword evidence="3" id="KW-1003">Cell membrane</keyword>
<sequence>MDGGRFCGKVLITLPTRYFLRQSAGALHLATSVLRRGYAPNGFTFDDDMSISDCQAKCWSECSCVAYASTNDDRTGCEIWSKEMQQLLRVEVYGEAREIYFLPSNPEKKYNRQQELLFELGAITKSLTKYGNANKLEKNGKSSNELQLFSFQSIATATNNFSTENKLGEGGFGPVYKGILLDKQEIAIKKLSRSSGQGLEEFKNEIVLIGKLQHNNLVRLLGCCIKGEEKILIYEYLPNKSLDFFLFGWYLTIRTQNFSCIIYLFWSLLIILAPLIYRKFCYDACRSYKKNLLDWKKRYNIIEGIAQGLLYLHKYSRLKVVHRDLKASNILLDNEMNPKISDFGMARIFGQNESQANTKRIVGTYGYMSPEYAMEGIFSMKSDVFSFGVILLEIVSGRKNYSNYYYKRPLNLIGYAWELWKEGRILELMDQTLGDLCPKNVIRRCIHVGLLCVQENPIDRPTMSEVLSMLSNESMQLSTPKQPAFFIGRTVQESKIPTSRSENCSLNNVSISVLEAR</sequence>
<organism evidence="22 23">
    <name type="scientific">Vitis rotundifolia</name>
    <name type="common">Muscadine grape</name>
    <dbReference type="NCBI Taxonomy" id="103349"/>
    <lineage>
        <taxon>Eukaryota</taxon>
        <taxon>Viridiplantae</taxon>
        <taxon>Streptophyta</taxon>
        <taxon>Embryophyta</taxon>
        <taxon>Tracheophyta</taxon>
        <taxon>Spermatophyta</taxon>
        <taxon>Magnoliopsida</taxon>
        <taxon>eudicotyledons</taxon>
        <taxon>Gunneridae</taxon>
        <taxon>Pentapetalae</taxon>
        <taxon>rosids</taxon>
        <taxon>Vitales</taxon>
        <taxon>Vitaceae</taxon>
        <taxon>Viteae</taxon>
        <taxon>Vitis</taxon>
    </lineage>
</organism>
<gene>
    <name evidence="22" type="ORF">PVL29_011444</name>
</gene>
<evidence type="ECO:0000256" key="12">
    <source>
        <dbReference type="ARBA" id="ARBA00022989"/>
    </source>
</evidence>